<evidence type="ECO:0000256" key="4">
    <source>
        <dbReference type="ARBA" id="ARBA00022695"/>
    </source>
</evidence>
<dbReference type="GO" id="GO:0016779">
    <property type="term" value="F:nucleotidyltransferase activity"/>
    <property type="evidence" value="ECO:0007669"/>
    <property type="project" value="UniProtKB-UniRule"/>
</dbReference>
<evidence type="ECO:0000313" key="9">
    <source>
        <dbReference type="Proteomes" id="UP000247696"/>
    </source>
</evidence>
<keyword evidence="3 6" id="KW-0808">Transferase</keyword>
<keyword evidence="1 6" id="KW-1277">Toxin-antitoxin system</keyword>
<feature type="binding site" evidence="6">
    <location>
        <begin position="24"/>
        <end position="26"/>
    </location>
    <ligand>
        <name>NAD(+)</name>
        <dbReference type="ChEBI" id="CHEBI:57540"/>
    </ligand>
</feature>
<comment type="similarity">
    <text evidence="6">Belongs to the DarT ADP-ribosyltransferase family.</text>
</comment>
<name>A0A2Z3YLW9_9CORY</name>
<dbReference type="InterPro" id="IPR029494">
    <property type="entry name" value="DarT"/>
</dbReference>
<organism evidence="8 9">
    <name type="scientific">Corynebacterium provencense</name>
    <dbReference type="NCBI Taxonomy" id="1737425"/>
    <lineage>
        <taxon>Bacteria</taxon>
        <taxon>Bacillati</taxon>
        <taxon>Actinomycetota</taxon>
        <taxon>Actinomycetes</taxon>
        <taxon>Mycobacteriales</taxon>
        <taxon>Corynebacteriaceae</taxon>
        <taxon>Corynebacterium</taxon>
    </lineage>
</organism>
<keyword evidence="5 6" id="KW-0238">DNA-binding</keyword>
<accession>A0A2Z3YLW9</accession>
<feature type="active site" description="Proton acceptor" evidence="6">
    <location>
        <position position="61"/>
    </location>
</feature>
<evidence type="ECO:0000313" key="8">
    <source>
        <dbReference type="EMBL" id="AWT24862.1"/>
    </source>
</evidence>
<dbReference type="PROSITE" id="PS52018">
    <property type="entry name" value="DART"/>
    <property type="match status" value="1"/>
</dbReference>
<evidence type="ECO:0000256" key="1">
    <source>
        <dbReference type="ARBA" id="ARBA00022649"/>
    </source>
</evidence>
<dbReference type="EMBL" id="CP024988">
    <property type="protein sequence ID" value="AWT24862.1"/>
    <property type="molecule type" value="Genomic_DNA"/>
</dbReference>
<comment type="catalytic activity">
    <reaction evidence="6">
        <text>a thymidine in DNA + NAD(+) = an N-(ADP-alpha-D-ribosyl)-thymidine in DNA + nicotinamide + H(+)</text>
        <dbReference type="Rhea" id="RHEA:71651"/>
        <dbReference type="Rhea" id="RHEA-COMP:13556"/>
        <dbReference type="Rhea" id="RHEA-COMP:18051"/>
        <dbReference type="ChEBI" id="CHEBI:15378"/>
        <dbReference type="ChEBI" id="CHEBI:17154"/>
        <dbReference type="ChEBI" id="CHEBI:57540"/>
        <dbReference type="ChEBI" id="CHEBI:137386"/>
        <dbReference type="ChEBI" id="CHEBI:191199"/>
    </reaction>
</comment>
<evidence type="ECO:0000256" key="2">
    <source>
        <dbReference type="ARBA" id="ARBA00022676"/>
    </source>
</evidence>
<evidence type="ECO:0000256" key="3">
    <source>
        <dbReference type="ARBA" id="ARBA00022679"/>
    </source>
</evidence>
<proteinExistence type="inferred from homology"/>
<dbReference type="GO" id="GO:0016757">
    <property type="term" value="F:glycosyltransferase activity"/>
    <property type="evidence" value="ECO:0007669"/>
    <property type="project" value="UniProtKB-UniRule"/>
</dbReference>
<dbReference type="Proteomes" id="UP000247696">
    <property type="component" value="Chromosome"/>
</dbReference>
<sequence length="237" mass="26037">MTAEAQPMTVAEKIAELGLTRVVHFTPAKNLHHIVADGQITSNRVLAEYAPEYFAPTDPYRLDAHPYKTCVTFTYPNPFYFDIARKLPQFRRFPDWVCLLIKAEVLTRDGVLFCECNAAKGGGAYLKPGVEGLEGCFADTTLGYQRGLTHHPLTATDLQAEALVPGPIPLSDITAIVAPTGEAAGNGQARLRAGDLDPDQFTWLVSEKMFTKWPLANAIQSGQSVLETLWTRDGEND</sequence>
<protein>
    <recommendedName>
        <fullName evidence="7">DarT domain-containing protein</fullName>
    </recommendedName>
</protein>
<evidence type="ECO:0000256" key="5">
    <source>
        <dbReference type="ARBA" id="ARBA00023125"/>
    </source>
</evidence>
<dbReference type="RefSeq" id="WP_110480740.1">
    <property type="nucleotide sequence ID" value="NZ_CP024988.1"/>
</dbReference>
<keyword evidence="9" id="KW-1185">Reference proteome</keyword>
<keyword evidence="4 6" id="KW-0548">Nucleotidyltransferase</keyword>
<feature type="domain" description="DarT" evidence="7">
    <location>
        <begin position="20"/>
        <end position="211"/>
    </location>
</feature>
<dbReference type="GO" id="GO:0003677">
    <property type="term" value="F:DNA binding"/>
    <property type="evidence" value="ECO:0007669"/>
    <property type="project" value="UniProtKB-UniRule"/>
</dbReference>
<comment type="caution">
    <text evidence="6">Lacks conserved residue(s) required for the propagation of feature annotation.</text>
</comment>
<gene>
    <name evidence="8" type="ORF">Csp1_00240</name>
</gene>
<dbReference type="AlphaFoldDB" id="A0A2Z3YLW9"/>
<evidence type="ECO:0000256" key="6">
    <source>
        <dbReference type="PROSITE-ProRule" id="PRU01362"/>
    </source>
</evidence>
<keyword evidence="2 6" id="KW-0328">Glycosyltransferase</keyword>
<dbReference type="OrthoDB" id="2052979at2"/>
<feature type="binding site" evidence="6">
    <location>
        <position position="61"/>
    </location>
    <ligand>
        <name>NAD(+)</name>
        <dbReference type="ChEBI" id="CHEBI:57540"/>
    </ligand>
</feature>
<dbReference type="Pfam" id="PF14487">
    <property type="entry name" value="DarT"/>
    <property type="match status" value="1"/>
</dbReference>
<dbReference type="KEGG" id="cpre:Csp1_00240"/>
<evidence type="ECO:0000259" key="7">
    <source>
        <dbReference type="PROSITE" id="PS52018"/>
    </source>
</evidence>
<reference evidence="9" key="1">
    <citation type="submission" date="2017-11" db="EMBL/GenBank/DDBJ databases">
        <title>Otitis media/interna in a cat caused by the recently described species Corynebacterium provencense.</title>
        <authorList>
            <person name="Kittl S."/>
            <person name="Brodard I."/>
            <person name="Rychener L."/>
            <person name="Jores J."/>
            <person name="Roosje P."/>
            <person name="Gobeli Brawand S."/>
        </authorList>
    </citation>
    <scope>NUCLEOTIDE SEQUENCE [LARGE SCALE GENOMIC DNA]</scope>
    <source>
        <strain evidence="9">17KM38</strain>
    </source>
</reference>
<feature type="active site" evidence="6">
    <location>
        <position position="161"/>
    </location>
</feature>